<comment type="caution">
    <text evidence="6">The sequence shown here is derived from an EMBL/GenBank/DDBJ whole genome shotgun (WGS) entry which is preliminary data.</text>
</comment>
<dbReference type="PROSITE" id="PS00194">
    <property type="entry name" value="THIOREDOXIN_1"/>
    <property type="match status" value="1"/>
</dbReference>
<dbReference type="InterPro" id="IPR013740">
    <property type="entry name" value="Redoxin"/>
</dbReference>
<evidence type="ECO:0000313" key="7">
    <source>
        <dbReference type="Proteomes" id="UP000253250"/>
    </source>
</evidence>
<dbReference type="CDD" id="cd03010">
    <property type="entry name" value="TlpA_like_DsbE"/>
    <property type="match status" value="1"/>
</dbReference>
<keyword evidence="4" id="KW-1015">Disulfide bond</keyword>
<dbReference type="EMBL" id="PSYR01000001">
    <property type="protein sequence ID" value="RCN58939.1"/>
    <property type="molecule type" value="Genomic_DNA"/>
</dbReference>
<sequence>MKKFLIPVALFIAIGVALGRGLFLNPTYIPSPLIGKPMPAFSLPLAATPNVDLTNADLKGHVTLLNVFASWCVSCKQEMPNLMRLHALHLVRLVGVDYKDTPQGLHHYLDAFGDPYSMIVTDKRGMTAINWGIYGVPETFVVNKQGIIAYKFVGPISYRKLHAKLIPMVKRLEAQPA</sequence>
<dbReference type="InterPro" id="IPR004799">
    <property type="entry name" value="Periplasmic_diS_OxRdtase_DsbE"/>
</dbReference>
<dbReference type="GO" id="GO:0015036">
    <property type="term" value="F:disulfide oxidoreductase activity"/>
    <property type="evidence" value="ECO:0007669"/>
    <property type="project" value="InterPro"/>
</dbReference>
<organism evidence="6 7">
    <name type="scientific">Acidiferrobacter thiooxydans</name>
    <dbReference type="NCBI Taxonomy" id="163359"/>
    <lineage>
        <taxon>Bacteria</taxon>
        <taxon>Pseudomonadati</taxon>
        <taxon>Pseudomonadota</taxon>
        <taxon>Gammaproteobacteria</taxon>
        <taxon>Acidiferrobacterales</taxon>
        <taxon>Acidiferrobacteraceae</taxon>
        <taxon>Acidiferrobacter</taxon>
    </lineage>
</organism>
<dbReference type="GO" id="GO:0017004">
    <property type="term" value="P:cytochrome complex assembly"/>
    <property type="evidence" value="ECO:0007669"/>
    <property type="project" value="UniProtKB-KW"/>
</dbReference>
<evidence type="ECO:0000256" key="5">
    <source>
        <dbReference type="ARBA" id="ARBA00023284"/>
    </source>
</evidence>
<gene>
    <name evidence="6" type="ORF">C4900_04055</name>
</gene>
<proteinExistence type="inferred from homology"/>
<evidence type="ECO:0000256" key="4">
    <source>
        <dbReference type="ARBA" id="ARBA00023157"/>
    </source>
</evidence>
<keyword evidence="5" id="KW-0676">Redox-active center</keyword>
<protein>
    <submittedName>
        <fullName evidence="6">DsbE family thiol:disulfide interchange protein</fullName>
    </submittedName>
</protein>
<keyword evidence="3" id="KW-0201">Cytochrome c-type biogenesis</keyword>
<accession>A0A1C2G4Q0</accession>
<dbReference type="InterPro" id="IPR017937">
    <property type="entry name" value="Thioredoxin_CS"/>
</dbReference>
<evidence type="ECO:0000256" key="2">
    <source>
        <dbReference type="ARBA" id="ARBA00007758"/>
    </source>
</evidence>
<dbReference type="InterPro" id="IPR036249">
    <property type="entry name" value="Thioredoxin-like_sf"/>
</dbReference>
<dbReference type="STRING" id="163359.A9R16_06460"/>
<dbReference type="Gene3D" id="3.40.30.10">
    <property type="entry name" value="Glutaredoxin"/>
    <property type="match status" value="1"/>
</dbReference>
<dbReference type="PROSITE" id="PS51352">
    <property type="entry name" value="THIOREDOXIN_2"/>
    <property type="match status" value="1"/>
</dbReference>
<dbReference type="SUPFAM" id="SSF52833">
    <property type="entry name" value="Thioredoxin-like"/>
    <property type="match status" value="1"/>
</dbReference>
<dbReference type="Proteomes" id="UP000253250">
    <property type="component" value="Unassembled WGS sequence"/>
</dbReference>
<dbReference type="GO" id="GO:0005886">
    <property type="term" value="C:plasma membrane"/>
    <property type="evidence" value="ECO:0007669"/>
    <property type="project" value="UniProtKB-SubCell"/>
</dbReference>
<evidence type="ECO:0000313" key="6">
    <source>
        <dbReference type="EMBL" id="RCN58939.1"/>
    </source>
</evidence>
<dbReference type="InterPro" id="IPR013766">
    <property type="entry name" value="Thioredoxin_domain"/>
</dbReference>
<dbReference type="NCBIfam" id="TIGR00385">
    <property type="entry name" value="dsbE"/>
    <property type="match status" value="1"/>
</dbReference>
<dbReference type="PANTHER" id="PTHR42852:SF6">
    <property type="entry name" value="THIOL:DISULFIDE INTERCHANGE PROTEIN DSBE"/>
    <property type="match status" value="1"/>
</dbReference>
<evidence type="ECO:0000256" key="3">
    <source>
        <dbReference type="ARBA" id="ARBA00022748"/>
    </source>
</evidence>
<dbReference type="RefSeq" id="WP_065968708.1">
    <property type="nucleotide sequence ID" value="NZ_CP080624.1"/>
</dbReference>
<comment type="similarity">
    <text evidence="2">Belongs to the thioredoxin family. DsbE subfamily.</text>
</comment>
<dbReference type="AlphaFoldDB" id="A0A1C2G4Q0"/>
<dbReference type="Pfam" id="PF08534">
    <property type="entry name" value="Redoxin"/>
    <property type="match status" value="1"/>
</dbReference>
<dbReference type="InterPro" id="IPR050553">
    <property type="entry name" value="Thioredoxin_ResA/DsbE_sf"/>
</dbReference>
<name>A0A1C2G4Q0_9GAMM</name>
<comment type="subcellular location">
    <subcellularLocation>
        <location evidence="1">Cell inner membrane</location>
        <topology evidence="1">Single-pass membrane protein</topology>
        <orientation evidence="1">Periplasmic side</orientation>
    </subcellularLocation>
</comment>
<dbReference type="OrthoDB" id="9799347at2"/>
<dbReference type="PANTHER" id="PTHR42852">
    <property type="entry name" value="THIOL:DISULFIDE INTERCHANGE PROTEIN DSBE"/>
    <property type="match status" value="1"/>
</dbReference>
<reference evidence="6 7" key="1">
    <citation type="submission" date="2018-02" db="EMBL/GenBank/DDBJ databases">
        <title>Insights into the biology of acidophilic members of the Acidiferrobacteraceae family derived from comparative genomic analyses.</title>
        <authorList>
            <person name="Issotta F."/>
            <person name="Thyssen C."/>
            <person name="Mena C."/>
            <person name="Moya A."/>
            <person name="Bellenberg S."/>
            <person name="Sproer C."/>
            <person name="Covarrubias P.C."/>
            <person name="Sand W."/>
            <person name="Quatrini R."/>
            <person name="Vera M."/>
        </authorList>
    </citation>
    <scope>NUCLEOTIDE SEQUENCE [LARGE SCALE GENOMIC DNA]</scope>
    <source>
        <strain evidence="7">m-1</strain>
    </source>
</reference>
<evidence type="ECO:0000256" key="1">
    <source>
        <dbReference type="ARBA" id="ARBA00004383"/>
    </source>
</evidence>
<dbReference type="GO" id="GO:0030288">
    <property type="term" value="C:outer membrane-bounded periplasmic space"/>
    <property type="evidence" value="ECO:0007669"/>
    <property type="project" value="InterPro"/>
</dbReference>
<keyword evidence="7" id="KW-1185">Reference proteome</keyword>